<proteinExistence type="predicted"/>
<reference evidence="1" key="1">
    <citation type="submission" date="2020-03" db="EMBL/GenBank/DDBJ databases">
        <title>Castanea mollissima Vanexum genome sequencing.</title>
        <authorList>
            <person name="Staton M."/>
        </authorList>
    </citation>
    <scope>NUCLEOTIDE SEQUENCE</scope>
    <source>
        <tissue evidence="1">Leaf</tissue>
    </source>
</reference>
<dbReference type="EMBL" id="JRKL02000143">
    <property type="protein sequence ID" value="KAF3974605.1"/>
    <property type="molecule type" value="Genomic_DNA"/>
</dbReference>
<comment type="caution">
    <text evidence="1">The sequence shown here is derived from an EMBL/GenBank/DDBJ whole genome shotgun (WGS) entry which is preliminary data.</text>
</comment>
<accession>A0A8J4VXE2</accession>
<dbReference type="Proteomes" id="UP000737018">
    <property type="component" value="Unassembled WGS sequence"/>
</dbReference>
<evidence type="ECO:0000313" key="1">
    <source>
        <dbReference type="EMBL" id="KAF3974605.1"/>
    </source>
</evidence>
<keyword evidence="2" id="KW-1185">Reference proteome</keyword>
<gene>
    <name evidence="1" type="ORF">CMV_002074</name>
</gene>
<name>A0A8J4VXE2_9ROSI</name>
<evidence type="ECO:0000313" key="2">
    <source>
        <dbReference type="Proteomes" id="UP000737018"/>
    </source>
</evidence>
<sequence length="113" mass="12711">MIMLVGWIREVSTFKCSKVDIGKTFRADPLLISILARIITSHFTIMCISKVWSLPFGGSSSSVNEIWLVANTMETMPLKENFVAIIGTCVSFKTFKRALRWTSEDSNSAKMEI</sequence>
<dbReference type="AlphaFoldDB" id="A0A8J4VXE2"/>
<organism evidence="1 2">
    <name type="scientific">Castanea mollissima</name>
    <name type="common">Chinese chestnut</name>
    <dbReference type="NCBI Taxonomy" id="60419"/>
    <lineage>
        <taxon>Eukaryota</taxon>
        <taxon>Viridiplantae</taxon>
        <taxon>Streptophyta</taxon>
        <taxon>Embryophyta</taxon>
        <taxon>Tracheophyta</taxon>
        <taxon>Spermatophyta</taxon>
        <taxon>Magnoliopsida</taxon>
        <taxon>eudicotyledons</taxon>
        <taxon>Gunneridae</taxon>
        <taxon>Pentapetalae</taxon>
        <taxon>rosids</taxon>
        <taxon>fabids</taxon>
        <taxon>Fagales</taxon>
        <taxon>Fagaceae</taxon>
        <taxon>Castanea</taxon>
    </lineage>
</organism>
<protein>
    <submittedName>
        <fullName evidence="1">Uncharacterized protein</fullName>
    </submittedName>
</protein>